<dbReference type="Proteomes" id="UP000789390">
    <property type="component" value="Unassembled WGS sequence"/>
</dbReference>
<keyword evidence="11 15" id="KW-0503">Monooxygenase</keyword>
<gene>
    <name evidence="16" type="ORF">DGAL_LOCUS10810</name>
</gene>
<keyword evidence="5 14" id="KW-0349">Heme</keyword>
<comment type="similarity">
    <text evidence="4 15">Belongs to the cytochrome P450 family.</text>
</comment>
<keyword evidence="17" id="KW-1185">Reference proteome</keyword>
<keyword evidence="6 14" id="KW-0479">Metal-binding</keyword>
<keyword evidence="9 15" id="KW-0560">Oxidoreductase</keyword>
<dbReference type="GO" id="GO:0005506">
    <property type="term" value="F:iron ion binding"/>
    <property type="evidence" value="ECO:0007669"/>
    <property type="project" value="InterPro"/>
</dbReference>
<dbReference type="InterPro" id="IPR001128">
    <property type="entry name" value="Cyt_P450"/>
</dbReference>
<dbReference type="FunFam" id="1.10.630.10:FF:000042">
    <property type="entry name" value="Cytochrome P450"/>
    <property type="match status" value="1"/>
</dbReference>
<organism evidence="16 17">
    <name type="scientific">Daphnia galeata</name>
    <dbReference type="NCBI Taxonomy" id="27404"/>
    <lineage>
        <taxon>Eukaryota</taxon>
        <taxon>Metazoa</taxon>
        <taxon>Ecdysozoa</taxon>
        <taxon>Arthropoda</taxon>
        <taxon>Crustacea</taxon>
        <taxon>Branchiopoda</taxon>
        <taxon>Diplostraca</taxon>
        <taxon>Cladocera</taxon>
        <taxon>Anomopoda</taxon>
        <taxon>Daphniidae</taxon>
        <taxon>Daphnia</taxon>
    </lineage>
</organism>
<evidence type="ECO:0000256" key="3">
    <source>
        <dbReference type="ARBA" id="ARBA00004406"/>
    </source>
</evidence>
<evidence type="ECO:0000256" key="8">
    <source>
        <dbReference type="ARBA" id="ARBA00022848"/>
    </source>
</evidence>
<keyword evidence="10 14" id="KW-0408">Iron</keyword>
<evidence type="ECO:0000256" key="6">
    <source>
        <dbReference type="ARBA" id="ARBA00022723"/>
    </source>
</evidence>
<sequence length="516" mass="59871">MNPDTKRKAQKFVERMNFILKLSSCQVTENKYGTSTFDYFKAQGIVGPKPLPYVGNLWGMWRKNIPNYDKEMTKKYGKTFGYFDGTLPNLYTTDINLIKSIFVKDFDHFVNRRTFEIKRKVCRKMMTVLQNKEWKDVRSSVTPVFTSGKIKLMSKMITECANRLVIKFQKIIQTGGKLDAKIQFSAFTMDVIARCAFGMTIDNLGEKDDPFTTKAKVVFSPPATKSPLMLFPFVFPKMLPYIGDGIFFPKDFFFFVNLLEDLIKQRTNSSEKYHDFVEVATESIIEYTKTVGNKEVPSWNREEVDEIVTAQTEFTKQSLFFLLAGFDTTATTLTNSVFLLARNPDIQDKLYQEIMKKYEKFGQVNHEMILDFAYVDHVIHEVLRMFPPVPRVERGCNKEVTYNGIHIRKGMVVTVPTFALHYDEEYYPDPYRFNPERWDSESEIKPSSYVFMPFGMGPRNCVGMRFAMEEIKIALCTIVKHFRFFPVAETPEEMQFEDGFLGVVQPIHATVGIESR</sequence>
<dbReference type="CDD" id="cd11055">
    <property type="entry name" value="CYP3A-like"/>
    <property type="match status" value="1"/>
</dbReference>
<keyword evidence="8" id="KW-0492">Microsome</keyword>
<dbReference type="PANTHER" id="PTHR24302:SF15">
    <property type="entry name" value="FATTY-ACID PEROXYGENASE"/>
    <property type="match status" value="1"/>
</dbReference>
<dbReference type="InterPro" id="IPR050705">
    <property type="entry name" value="Cytochrome_P450_3A"/>
</dbReference>
<dbReference type="InterPro" id="IPR002401">
    <property type="entry name" value="Cyt_P450_E_grp-I"/>
</dbReference>
<dbReference type="GO" id="GO:0016705">
    <property type="term" value="F:oxidoreductase activity, acting on paired donors, with incorporation or reduction of molecular oxygen"/>
    <property type="evidence" value="ECO:0007669"/>
    <property type="project" value="InterPro"/>
</dbReference>
<dbReference type="GO" id="GO:0008395">
    <property type="term" value="F:steroid hydroxylase activity"/>
    <property type="evidence" value="ECO:0007669"/>
    <property type="project" value="TreeGrafter"/>
</dbReference>
<evidence type="ECO:0000256" key="1">
    <source>
        <dbReference type="ARBA" id="ARBA00001971"/>
    </source>
</evidence>
<dbReference type="GO" id="GO:0020037">
    <property type="term" value="F:heme binding"/>
    <property type="evidence" value="ECO:0007669"/>
    <property type="project" value="InterPro"/>
</dbReference>
<evidence type="ECO:0000256" key="13">
    <source>
        <dbReference type="ARBA" id="ARBA00043906"/>
    </source>
</evidence>
<keyword evidence="7" id="KW-0256">Endoplasmic reticulum</keyword>
<evidence type="ECO:0000256" key="4">
    <source>
        <dbReference type="ARBA" id="ARBA00010617"/>
    </source>
</evidence>
<evidence type="ECO:0000256" key="10">
    <source>
        <dbReference type="ARBA" id="ARBA00023004"/>
    </source>
</evidence>
<dbReference type="Pfam" id="PF00067">
    <property type="entry name" value="p450"/>
    <property type="match status" value="1"/>
</dbReference>
<comment type="cofactor">
    <cofactor evidence="1 14">
        <name>heme</name>
        <dbReference type="ChEBI" id="CHEBI:30413"/>
    </cofactor>
</comment>
<dbReference type="SUPFAM" id="SSF48264">
    <property type="entry name" value="Cytochrome P450"/>
    <property type="match status" value="1"/>
</dbReference>
<name>A0A8J2RS75_9CRUS</name>
<evidence type="ECO:0000313" key="17">
    <source>
        <dbReference type="Proteomes" id="UP000789390"/>
    </source>
</evidence>
<protein>
    <submittedName>
        <fullName evidence="16">Uncharacterized protein</fullName>
    </submittedName>
</protein>
<evidence type="ECO:0000256" key="9">
    <source>
        <dbReference type="ARBA" id="ARBA00023002"/>
    </source>
</evidence>
<dbReference type="GO" id="GO:0005789">
    <property type="term" value="C:endoplasmic reticulum membrane"/>
    <property type="evidence" value="ECO:0007669"/>
    <property type="project" value="UniProtKB-SubCell"/>
</dbReference>
<evidence type="ECO:0000256" key="12">
    <source>
        <dbReference type="ARBA" id="ARBA00023136"/>
    </source>
</evidence>
<dbReference type="Gene3D" id="1.10.630.10">
    <property type="entry name" value="Cytochrome P450"/>
    <property type="match status" value="1"/>
</dbReference>
<evidence type="ECO:0000256" key="5">
    <source>
        <dbReference type="ARBA" id="ARBA00022617"/>
    </source>
</evidence>
<dbReference type="OrthoDB" id="2789670at2759"/>
<dbReference type="EMBL" id="CAKKLH010000276">
    <property type="protein sequence ID" value="CAH0107507.1"/>
    <property type="molecule type" value="Genomic_DNA"/>
</dbReference>
<comment type="subcellular location">
    <subcellularLocation>
        <location evidence="3">Endoplasmic reticulum membrane</location>
        <topology evidence="3">Peripheral membrane protein</topology>
    </subcellularLocation>
    <subcellularLocation>
        <location evidence="2">Microsome membrane</location>
        <topology evidence="2">Peripheral membrane protein</topology>
    </subcellularLocation>
</comment>
<comment type="function">
    <text evidence="13">Cytochromes P450 are a group of heme-thiolate monooxygenases. They oxidize a variety of structurally unrelated compounds, including steroids, fatty acids, and xenobiotics.</text>
</comment>
<dbReference type="AlphaFoldDB" id="A0A8J2RS75"/>
<evidence type="ECO:0000256" key="14">
    <source>
        <dbReference type="PIRSR" id="PIRSR602401-1"/>
    </source>
</evidence>
<evidence type="ECO:0000256" key="11">
    <source>
        <dbReference type="ARBA" id="ARBA00023033"/>
    </source>
</evidence>
<comment type="caution">
    <text evidence="16">The sequence shown here is derived from an EMBL/GenBank/DDBJ whole genome shotgun (WGS) entry which is preliminary data.</text>
</comment>
<reference evidence="16" key="1">
    <citation type="submission" date="2021-11" db="EMBL/GenBank/DDBJ databases">
        <authorList>
            <person name="Schell T."/>
        </authorList>
    </citation>
    <scope>NUCLEOTIDE SEQUENCE</scope>
    <source>
        <strain evidence="16">M5</strain>
    </source>
</reference>
<keyword evidence="12" id="KW-0472">Membrane</keyword>
<evidence type="ECO:0000313" key="16">
    <source>
        <dbReference type="EMBL" id="CAH0107507.1"/>
    </source>
</evidence>
<dbReference type="PRINTS" id="PR00385">
    <property type="entry name" value="P450"/>
</dbReference>
<evidence type="ECO:0000256" key="2">
    <source>
        <dbReference type="ARBA" id="ARBA00004174"/>
    </source>
</evidence>
<evidence type="ECO:0000256" key="15">
    <source>
        <dbReference type="RuleBase" id="RU000461"/>
    </source>
</evidence>
<evidence type="ECO:0000256" key="7">
    <source>
        <dbReference type="ARBA" id="ARBA00022824"/>
    </source>
</evidence>
<dbReference type="InterPro" id="IPR017972">
    <property type="entry name" value="Cyt_P450_CS"/>
</dbReference>
<accession>A0A8J2RS75</accession>
<proteinExistence type="inferred from homology"/>
<dbReference type="InterPro" id="IPR036396">
    <property type="entry name" value="Cyt_P450_sf"/>
</dbReference>
<dbReference type="PRINTS" id="PR00463">
    <property type="entry name" value="EP450I"/>
</dbReference>
<feature type="binding site" description="axial binding residue" evidence="14">
    <location>
        <position position="461"/>
    </location>
    <ligand>
        <name>heme</name>
        <dbReference type="ChEBI" id="CHEBI:30413"/>
    </ligand>
    <ligandPart>
        <name>Fe</name>
        <dbReference type="ChEBI" id="CHEBI:18248"/>
    </ligandPart>
</feature>
<dbReference type="PROSITE" id="PS00086">
    <property type="entry name" value="CYTOCHROME_P450"/>
    <property type="match status" value="1"/>
</dbReference>
<dbReference type="PANTHER" id="PTHR24302">
    <property type="entry name" value="CYTOCHROME P450 FAMILY 3"/>
    <property type="match status" value="1"/>
</dbReference>